<dbReference type="PANTHER" id="PTHR47663:SF1">
    <property type="entry name" value="XYLANOLYTIC TRANSCRIPTIONAL ACTIVATOR XLNR-RELATED"/>
    <property type="match status" value="1"/>
</dbReference>
<dbReference type="InterPro" id="IPR051439">
    <property type="entry name" value="XlnR/Xlr1"/>
</dbReference>
<evidence type="ECO:0000259" key="6">
    <source>
        <dbReference type="SMART" id="SM00906"/>
    </source>
</evidence>
<organism evidence="7 8">
    <name type="scientific">Corynascus novoguineensis</name>
    <dbReference type="NCBI Taxonomy" id="1126955"/>
    <lineage>
        <taxon>Eukaryota</taxon>
        <taxon>Fungi</taxon>
        <taxon>Dikarya</taxon>
        <taxon>Ascomycota</taxon>
        <taxon>Pezizomycotina</taxon>
        <taxon>Sordariomycetes</taxon>
        <taxon>Sordariomycetidae</taxon>
        <taxon>Sordariales</taxon>
        <taxon>Chaetomiaceae</taxon>
        <taxon>Corynascus</taxon>
    </lineage>
</organism>
<comment type="caution">
    <text evidence="7">The sequence shown here is derived from an EMBL/GenBank/DDBJ whole genome shotgun (WGS) entry which is preliminary data.</text>
</comment>
<keyword evidence="5" id="KW-0539">Nucleus</keyword>
<evidence type="ECO:0000256" key="1">
    <source>
        <dbReference type="ARBA" id="ARBA00022833"/>
    </source>
</evidence>
<gene>
    <name evidence="7" type="ORF">C7999DRAFT_18097</name>
</gene>
<evidence type="ECO:0000256" key="4">
    <source>
        <dbReference type="ARBA" id="ARBA00023163"/>
    </source>
</evidence>
<keyword evidence="2" id="KW-0805">Transcription regulation</keyword>
<protein>
    <submittedName>
        <fullName evidence="7">Transcriptional activator xlnr protein</fullName>
    </submittedName>
</protein>
<dbReference type="AlphaFoldDB" id="A0AAN7CK27"/>
<evidence type="ECO:0000313" key="7">
    <source>
        <dbReference type="EMBL" id="KAK4243568.1"/>
    </source>
</evidence>
<keyword evidence="3" id="KW-0238">DNA-binding</keyword>
<evidence type="ECO:0000256" key="3">
    <source>
        <dbReference type="ARBA" id="ARBA00023125"/>
    </source>
</evidence>
<dbReference type="GO" id="GO:0003677">
    <property type="term" value="F:DNA binding"/>
    <property type="evidence" value="ECO:0007669"/>
    <property type="project" value="UniProtKB-KW"/>
</dbReference>
<dbReference type="InterPro" id="IPR007219">
    <property type="entry name" value="XnlR_reg_dom"/>
</dbReference>
<reference evidence="7" key="1">
    <citation type="journal article" date="2023" name="Mol. Phylogenet. Evol.">
        <title>Genome-scale phylogeny and comparative genomics of the fungal order Sordariales.</title>
        <authorList>
            <person name="Hensen N."/>
            <person name="Bonometti L."/>
            <person name="Westerberg I."/>
            <person name="Brannstrom I.O."/>
            <person name="Guillou S."/>
            <person name="Cros-Aarteil S."/>
            <person name="Calhoun S."/>
            <person name="Haridas S."/>
            <person name="Kuo A."/>
            <person name="Mondo S."/>
            <person name="Pangilinan J."/>
            <person name="Riley R."/>
            <person name="LaButti K."/>
            <person name="Andreopoulos B."/>
            <person name="Lipzen A."/>
            <person name="Chen C."/>
            <person name="Yan M."/>
            <person name="Daum C."/>
            <person name="Ng V."/>
            <person name="Clum A."/>
            <person name="Steindorff A."/>
            <person name="Ohm R.A."/>
            <person name="Martin F."/>
            <person name="Silar P."/>
            <person name="Natvig D.O."/>
            <person name="Lalanne C."/>
            <person name="Gautier V."/>
            <person name="Ament-Velasquez S.L."/>
            <person name="Kruys A."/>
            <person name="Hutchinson M.I."/>
            <person name="Powell A.J."/>
            <person name="Barry K."/>
            <person name="Miller A.N."/>
            <person name="Grigoriev I.V."/>
            <person name="Debuchy R."/>
            <person name="Gladieux P."/>
            <person name="Hiltunen Thoren M."/>
            <person name="Johannesson H."/>
        </authorList>
    </citation>
    <scope>NUCLEOTIDE SEQUENCE</scope>
    <source>
        <strain evidence="7">CBS 359.72</strain>
    </source>
</reference>
<evidence type="ECO:0000256" key="2">
    <source>
        <dbReference type="ARBA" id="ARBA00023015"/>
    </source>
</evidence>
<dbReference type="SMART" id="SM00906">
    <property type="entry name" value="Fungal_trans"/>
    <property type="match status" value="1"/>
</dbReference>
<dbReference type="Proteomes" id="UP001303647">
    <property type="component" value="Unassembled WGS sequence"/>
</dbReference>
<dbReference type="Pfam" id="PF04082">
    <property type="entry name" value="Fungal_trans"/>
    <property type="match status" value="1"/>
</dbReference>
<keyword evidence="1" id="KW-0862">Zinc</keyword>
<keyword evidence="4" id="KW-0804">Transcription</keyword>
<dbReference type="CDD" id="cd12148">
    <property type="entry name" value="fungal_TF_MHR"/>
    <property type="match status" value="1"/>
</dbReference>
<sequence length="437" mass="49906">MSRTLACWPRILWTGLRYPVLGPLVPYLDDQISYSLACDLLDVYFQPQPQAPAHPLSPYVLGFVFRRQSFLQATPPRQCSPALLSSMLLVAAETSCKASSLIQTWRQRRQVCNQLKLITLAHIQMSAPLVSLDDVAALMHLGMVEVVDEQSRFWFHTACGLAEELGLGRELPPLVAPIHQSMDGNAQMEEIREERRRVWWLLYMVDRVFALYENRSPIVLVLDPDLLQPMDDAEYQNGDFHASRRRAPNFECNGRSIYAHLLPLMTILGEIMAQRYCPTMDNLIRHHLEVYETSLQRMRGEAEGSTGLLAESDTETQLVVAYGTYMARVLGILMTEEGSTGLARERHPSRSGTTAADVAAVFEDVSQILDLDPDLKFIQFFFGIFLFRGFRPLTQLPMELQPNRRSTLNMLSKIVTEFDIHYRVRAYSINIRDRTYC</sequence>
<reference evidence="7" key="2">
    <citation type="submission" date="2023-05" db="EMBL/GenBank/DDBJ databases">
        <authorList>
            <consortium name="Lawrence Berkeley National Laboratory"/>
            <person name="Steindorff A."/>
            <person name="Hensen N."/>
            <person name="Bonometti L."/>
            <person name="Westerberg I."/>
            <person name="Brannstrom I.O."/>
            <person name="Guillou S."/>
            <person name="Cros-Aarteil S."/>
            <person name="Calhoun S."/>
            <person name="Haridas S."/>
            <person name="Kuo A."/>
            <person name="Mondo S."/>
            <person name="Pangilinan J."/>
            <person name="Riley R."/>
            <person name="Labutti K."/>
            <person name="Andreopoulos B."/>
            <person name="Lipzen A."/>
            <person name="Chen C."/>
            <person name="Yanf M."/>
            <person name="Daum C."/>
            <person name="Ng V."/>
            <person name="Clum A."/>
            <person name="Ohm R."/>
            <person name="Martin F."/>
            <person name="Silar P."/>
            <person name="Natvig D."/>
            <person name="Lalanne C."/>
            <person name="Gautier V."/>
            <person name="Ament-Velasquez S.L."/>
            <person name="Kruys A."/>
            <person name="Hutchinson M.I."/>
            <person name="Powell A.J."/>
            <person name="Barry K."/>
            <person name="Miller A.N."/>
            <person name="Grigoriev I.V."/>
            <person name="Debuchy R."/>
            <person name="Gladieux P."/>
            <person name="Thoren M.H."/>
            <person name="Johannesson H."/>
        </authorList>
    </citation>
    <scope>NUCLEOTIDE SEQUENCE</scope>
    <source>
        <strain evidence="7">CBS 359.72</strain>
    </source>
</reference>
<dbReference type="EMBL" id="MU857802">
    <property type="protein sequence ID" value="KAK4243568.1"/>
    <property type="molecule type" value="Genomic_DNA"/>
</dbReference>
<name>A0AAN7CK27_9PEZI</name>
<accession>A0AAN7CK27</accession>
<dbReference type="GO" id="GO:0006351">
    <property type="term" value="P:DNA-templated transcription"/>
    <property type="evidence" value="ECO:0007669"/>
    <property type="project" value="InterPro"/>
</dbReference>
<evidence type="ECO:0000256" key="5">
    <source>
        <dbReference type="ARBA" id="ARBA00023242"/>
    </source>
</evidence>
<evidence type="ECO:0000313" key="8">
    <source>
        <dbReference type="Proteomes" id="UP001303647"/>
    </source>
</evidence>
<dbReference type="PANTHER" id="PTHR47663">
    <property type="entry name" value="XYLANOLYTIC TRANSCRIPTIONAL ACTIVATOR XLNR-RELATED"/>
    <property type="match status" value="1"/>
</dbReference>
<feature type="domain" description="Xylanolytic transcriptional activator regulatory" evidence="6">
    <location>
        <begin position="151"/>
        <end position="235"/>
    </location>
</feature>
<keyword evidence="8" id="KW-1185">Reference proteome</keyword>
<proteinExistence type="predicted"/>
<dbReference type="GO" id="GO:0008270">
    <property type="term" value="F:zinc ion binding"/>
    <property type="evidence" value="ECO:0007669"/>
    <property type="project" value="InterPro"/>
</dbReference>